<evidence type="ECO:0000256" key="1">
    <source>
        <dbReference type="SAM" id="Phobius"/>
    </source>
</evidence>
<organism evidence="2 3">
    <name type="scientific">Candidatus Intestinimonas pullistercoris</name>
    <dbReference type="NCBI Taxonomy" id="2838623"/>
    <lineage>
        <taxon>Bacteria</taxon>
        <taxon>Bacillati</taxon>
        <taxon>Bacillota</taxon>
        <taxon>Clostridia</taxon>
        <taxon>Eubacteriales</taxon>
        <taxon>Intestinimonas</taxon>
    </lineage>
</organism>
<comment type="caution">
    <text evidence="2">The sequence shown here is derived from an EMBL/GenBank/DDBJ whole genome shotgun (WGS) entry which is preliminary data.</text>
</comment>
<protein>
    <submittedName>
        <fullName evidence="2">Uncharacterized protein</fullName>
    </submittedName>
</protein>
<accession>A0A9D2P210</accession>
<sequence length="109" mass="12388">MPDEKCIIDPERDCIGKAAAALLEKRVADLEAWRKDSKEFHAKFYDWQREQIARDAKLDERLSTMDKNIGKLVSWQEGQQAKPAKRWETVIAAIITGVVGFLLARFGVG</sequence>
<evidence type="ECO:0000313" key="2">
    <source>
        <dbReference type="EMBL" id="HJC42004.1"/>
    </source>
</evidence>
<proteinExistence type="predicted"/>
<gene>
    <name evidence="2" type="ORF">H9701_10715</name>
</gene>
<dbReference type="Proteomes" id="UP000823882">
    <property type="component" value="Unassembled WGS sequence"/>
</dbReference>
<feature type="transmembrane region" description="Helical" evidence="1">
    <location>
        <begin position="89"/>
        <end position="108"/>
    </location>
</feature>
<dbReference type="EMBL" id="DWWJ01000200">
    <property type="protein sequence ID" value="HJC42004.1"/>
    <property type="molecule type" value="Genomic_DNA"/>
</dbReference>
<evidence type="ECO:0000313" key="3">
    <source>
        <dbReference type="Proteomes" id="UP000823882"/>
    </source>
</evidence>
<dbReference type="AlphaFoldDB" id="A0A9D2P210"/>
<keyword evidence="1" id="KW-0812">Transmembrane</keyword>
<keyword evidence="1" id="KW-1133">Transmembrane helix</keyword>
<keyword evidence="1" id="KW-0472">Membrane</keyword>
<reference evidence="2" key="1">
    <citation type="journal article" date="2021" name="PeerJ">
        <title>Extensive microbial diversity within the chicken gut microbiome revealed by metagenomics and culture.</title>
        <authorList>
            <person name="Gilroy R."/>
            <person name="Ravi A."/>
            <person name="Getino M."/>
            <person name="Pursley I."/>
            <person name="Horton D.L."/>
            <person name="Alikhan N.F."/>
            <person name="Baker D."/>
            <person name="Gharbi K."/>
            <person name="Hall N."/>
            <person name="Watson M."/>
            <person name="Adriaenssens E.M."/>
            <person name="Foster-Nyarko E."/>
            <person name="Jarju S."/>
            <person name="Secka A."/>
            <person name="Antonio M."/>
            <person name="Oren A."/>
            <person name="Chaudhuri R.R."/>
            <person name="La Ragione R."/>
            <person name="Hildebrand F."/>
            <person name="Pallen M.J."/>
        </authorList>
    </citation>
    <scope>NUCLEOTIDE SEQUENCE</scope>
    <source>
        <strain evidence="2">CHK186-1790</strain>
    </source>
</reference>
<reference evidence="2" key="2">
    <citation type="submission" date="2021-04" db="EMBL/GenBank/DDBJ databases">
        <authorList>
            <person name="Gilroy R."/>
        </authorList>
    </citation>
    <scope>NUCLEOTIDE SEQUENCE</scope>
    <source>
        <strain evidence="2">CHK186-1790</strain>
    </source>
</reference>
<name>A0A9D2P210_9FIRM</name>